<protein>
    <submittedName>
        <fullName evidence="6">4-hydroxyphenylacetate 3-hydroxylase N-terminal domain-containing protein</fullName>
    </submittedName>
</protein>
<dbReference type="Proteomes" id="UP001240171">
    <property type="component" value="Unassembled WGS sequence"/>
</dbReference>
<dbReference type="InterPro" id="IPR024719">
    <property type="entry name" value="HpaB/PvcC/4-BUDH_C"/>
</dbReference>
<evidence type="ECO:0000259" key="5">
    <source>
        <dbReference type="Pfam" id="PF11794"/>
    </source>
</evidence>
<accession>A0ABT9CFH1</accession>
<evidence type="ECO:0000313" key="7">
    <source>
        <dbReference type="Proteomes" id="UP001240171"/>
    </source>
</evidence>
<evidence type="ECO:0000313" key="6">
    <source>
        <dbReference type="EMBL" id="MDO7908002.1"/>
    </source>
</evidence>
<dbReference type="InterPro" id="IPR004925">
    <property type="entry name" value="HpaB/PvcC/4-BUDH"/>
</dbReference>
<dbReference type="InterPro" id="IPR024674">
    <property type="entry name" value="HpaB/PvcC/4-BUDH_N"/>
</dbReference>
<evidence type="ECO:0000256" key="2">
    <source>
        <dbReference type="ARBA" id="ARBA00022827"/>
    </source>
</evidence>
<dbReference type="Gene3D" id="2.40.110.10">
    <property type="entry name" value="Butyryl-CoA Dehydrogenase, subunit A, domain 2"/>
    <property type="match status" value="1"/>
</dbReference>
<dbReference type="SUPFAM" id="SSF56645">
    <property type="entry name" value="Acyl-CoA dehydrogenase NM domain-like"/>
    <property type="match status" value="1"/>
</dbReference>
<evidence type="ECO:0000256" key="3">
    <source>
        <dbReference type="ARBA" id="ARBA00023002"/>
    </source>
</evidence>
<feature type="domain" description="HpaB/PvcC/4-BUDH C-terminal" evidence="4">
    <location>
        <begin position="301"/>
        <end position="496"/>
    </location>
</feature>
<dbReference type="PANTHER" id="PTHR36117:SF3">
    <property type="entry name" value="4-HYDROXYPHENYLACETATE 3-MONOOXYGENASE-RELATED"/>
    <property type="match status" value="1"/>
</dbReference>
<evidence type="ECO:0000256" key="1">
    <source>
        <dbReference type="ARBA" id="ARBA00022630"/>
    </source>
</evidence>
<dbReference type="InterPro" id="IPR036250">
    <property type="entry name" value="AcylCo_DH-like_C"/>
</dbReference>
<dbReference type="PIRSF" id="PIRSF000331">
    <property type="entry name" value="HpaA_HpaB"/>
    <property type="match status" value="1"/>
</dbReference>
<feature type="domain" description="HpaB/PvcC/4-BUDH N-terminal" evidence="5">
    <location>
        <begin position="23"/>
        <end position="290"/>
    </location>
</feature>
<dbReference type="InterPro" id="IPR046373">
    <property type="entry name" value="Acyl-CoA_Oxase/DH_mid-dom_sf"/>
</dbReference>
<dbReference type="Pfam" id="PF11794">
    <property type="entry name" value="HpaB_N"/>
    <property type="match status" value="1"/>
</dbReference>
<dbReference type="Pfam" id="PF03241">
    <property type="entry name" value="HpaB"/>
    <property type="match status" value="1"/>
</dbReference>
<keyword evidence="1" id="KW-0285">Flavoprotein</keyword>
<gene>
    <name evidence="6" type="ORF">Q5741_16440</name>
</gene>
<dbReference type="SUPFAM" id="SSF47203">
    <property type="entry name" value="Acyl-CoA dehydrogenase C-terminal domain-like"/>
    <property type="match status" value="1"/>
</dbReference>
<sequence length="500" mass="56674">MTYALQTEASSLNEVAVMGVKNSKEYIERINRQRMKIWYQGKQVHGLLSEHPAFSGLLHTQSEMYDLQHLPETSEQMTYQESLSGDNFGLSFLAPRHRNDLVRRRKMMELWASHHHGFLGRSPDYMNTTLMSLYTAADMLAEYDKGHADNLRSYYEYCRSNDITLSHAFIQPLASRWSEQVDDVTDSIAAKVIDIQADGIVVSGAFMMATQAATCDEMLVFPSPLPSLLENDNPYAFAFAVPNDLEGITFICRDSCAGISSFDYPLSSRYEEMDAMVIFDHVFVPKDRIFYLGKEEIGYRLFSEGQFHTHTGHQVVTRYIAKTEFFLGLIARLADEQNAGLEPINMDRVARLLTILENLKALRLSAEILAEPDHYGYYVPAKRPLIAATLQFPAFHQEMLGMLQELSSSNLIMNPSASDLNSDAGSYIHTYLKGAGTTARDRIALFRLAWELGAGPFGGRQSQFEKFFFGNTRTISSRMFNSIQLSSYKKMIEDFLHITS</sequence>
<keyword evidence="7" id="KW-1185">Reference proteome</keyword>
<proteinExistence type="predicted"/>
<dbReference type="EMBL" id="JAUQTB010000011">
    <property type="protein sequence ID" value="MDO7908002.1"/>
    <property type="molecule type" value="Genomic_DNA"/>
</dbReference>
<evidence type="ECO:0000259" key="4">
    <source>
        <dbReference type="Pfam" id="PF03241"/>
    </source>
</evidence>
<name>A0ABT9CFH1_9BACL</name>
<dbReference type="Gene3D" id="1.20.140.10">
    <property type="entry name" value="Butyryl-CoA Dehydrogenase, subunit A, domain 3"/>
    <property type="match status" value="1"/>
</dbReference>
<dbReference type="Gene3D" id="1.10.3140.10">
    <property type="entry name" value="4-hydroxybutyryl-coa dehydratase, domain 1"/>
    <property type="match status" value="1"/>
</dbReference>
<organism evidence="6 7">
    <name type="scientific">Paenibacillus lacisoli</name>
    <dbReference type="NCBI Taxonomy" id="3064525"/>
    <lineage>
        <taxon>Bacteria</taxon>
        <taxon>Bacillati</taxon>
        <taxon>Bacillota</taxon>
        <taxon>Bacilli</taxon>
        <taxon>Bacillales</taxon>
        <taxon>Paenibacillaceae</taxon>
        <taxon>Paenibacillus</taxon>
    </lineage>
</organism>
<dbReference type="PANTHER" id="PTHR36117">
    <property type="entry name" value="4-HYDROXYPHENYLACETATE 3-MONOOXYGENASE-RELATED"/>
    <property type="match status" value="1"/>
</dbReference>
<reference evidence="6 7" key="1">
    <citation type="submission" date="2023-07" db="EMBL/GenBank/DDBJ databases">
        <title>Paenibacillus sp. JX-17 nov. isolated from soil.</title>
        <authorList>
            <person name="Wan Y."/>
            <person name="Liu B."/>
        </authorList>
    </citation>
    <scope>NUCLEOTIDE SEQUENCE [LARGE SCALE GENOMIC DNA]</scope>
    <source>
        <strain evidence="6 7">JX-17</strain>
    </source>
</reference>
<dbReference type="InterPro" id="IPR009100">
    <property type="entry name" value="AcylCoA_DH/oxidase_NM_dom_sf"/>
</dbReference>
<keyword evidence="2" id="KW-0274">FAD</keyword>
<dbReference type="RefSeq" id="WP_305025221.1">
    <property type="nucleotide sequence ID" value="NZ_JAUQTB010000011.1"/>
</dbReference>
<keyword evidence="3" id="KW-0560">Oxidoreductase</keyword>
<comment type="caution">
    <text evidence="6">The sequence shown here is derived from an EMBL/GenBank/DDBJ whole genome shotgun (WGS) entry which is preliminary data.</text>
</comment>